<dbReference type="InterPro" id="IPR054075">
    <property type="entry name" value="Gp53-like_C"/>
</dbReference>
<feature type="domain" description="Putative tail fiber protein gp53-like C-terminal" evidence="1">
    <location>
        <begin position="49"/>
        <end position="129"/>
    </location>
</feature>
<evidence type="ECO:0000313" key="3">
    <source>
        <dbReference type="Proteomes" id="UP000010420"/>
    </source>
</evidence>
<proteinExistence type="predicted"/>
<dbReference type="EMBL" id="AMEZ01000092">
    <property type="protein sequence ID" value="EKY23905.1"/>
    <property type="molecule type" value="Genomic_DNA"/>
</dbReference>
<protein>
    <recommendedName>
        <fullName evidence="1">Putative tail fiber protein gp53-like C-terminal domain-containing protein</fullName>
    </recommendedName>
</protein>
<reference evidence="2 3" key="1">
    <citation type="submission" date="2012-05" db="EMBL/GenBank/DDBJ databases">
        <authorList>
            <person name="Weinstock G."/>
            <person name="Sodergren E."/>
            <person name="Lobos E.A."/>
            <person name="Fulton L."/>
            <person name="Fulton R."/>
            <person name="Courtney L."/>
            <person name="Fronick C."/>
            <person name="O'Laughlin M."/>
            <person name="Godfrey J."/>
            <person name="Wilson R.M."/>
            <person name="Miner T."/>
            <person name="Farmer C."/>
            <person name="Delehaunty K."/>
            <person name="Cordes M."/>
            <person name="Minx P."/>
            <person name="Tomlinson C."/>
            <person name="Chen J."/>
            <person name="Wollam A."/>
            <person name="Pepin K.H."/>
            <person name="Bhonagiri V."/>
            <person name="Zhang X."/>
            <person name="Suruliraj S."/>
            <person name="Warren W."/>
            <person name="Mitreva M."/>
            <person name="Mardis E.R."/>
            <person name="Wilson R.K."/>
        </authorList>
    </citation>
    <scope>NUCLEOTIDE SEQUENCE [LARGE SCALE GENOMIC DNA]</scope>
    <source>
        <strain evidence="2 3">DSM 1785</strain>
    </source>
</reference>
<evidence type="ECO:0000313" key="2">
    <source>
        <dbReference type="EMBL" id="EKY23905.1"/>
    </source>
</evidence>
<dbReference type="eggNOG" id="COG5301">
    <property type="taxonomic scope" value="Bacteria"/>
</dbReference>
<dbReference type="STRING" id="545697.HMPREF0216_02865"/>
<dbReference type="RefSeq" id="WP_005215107.1">
    <property type="nucleotide sequence ID" value="NZ_KB291681.1"/>
</dbReference>
<comment type="caution">
    <text evidence="2">The sequence shown here is derived from an EMBL/GenBank/DDBJ whole genome shotgun (WGS) entry which is preliminary data.</text>
</comment>
<dbReference type="Gene3D" id="2.60.40.3940">
    <property type="match status" value="1"/>
</dbReference>
<dbReference type="Proteomes" id="UP000010420">
    <property type="component" value="Unassembled WGS sequence"/>
</dbReference>
<organism evidence="2 3">
    <name type="scientific">Clostridium celatum DSM 1785</name>
    <dbReference type="NCBI Taxonomy" id="545697"/>
    <lineage>
        <taxon>Bacteria</taxon>
        <taxon>Bacillati</taxon>
        <taxon>Bacillota</taxon>
        <taxon>Clostridia</taxon>
        <taxon>Eubacteriales</taxon>
        <taxon>Clostridiaceae</taxon>
        <taxon>Clostridium</taxon>
    </lineage>
</organism>
<gene>
    <name evidence="2" type="ORF">HMPREF0216_02865</name>
</gene>
<dbReference type="AlphaFoldDB" id="L1Q875"/>
<sequence>MAIKKVRERFHNGGTTGTEADYDVLHYETSEDMIIGQVQNLATTGYRTLPGGLIIQWGIVEGVTNSWKTVRFPIEFPKASISVQLQELNNTGGATQTYLQDAYVGNKTFFTCKHEGTTSRKFYWFAIGY</sequence>
<dbReference type="HOGENOM" id="CLU_1944980_0_0_9"/>
<name>L1Q875_9CLOT</name>
<dbReference type="Pfam" id="PF21882">
    <property type="entry name" value="Gp53-like_C"/>
    <property type="match status" value="1"/>
</dbReference>
<evidence type="ECO:0000259" key="1">
    <source>
        <dbReference type="Pfam" id="PF21882"/>
    </source>
</evidence>
<keyword evidence="3" id="KW-1185">Reference proteome</keyword>
<dbReference type="PATRIC" id="fig|545697.3.peg.2816"/>
<accession>L1Q875</accession>
<dbReference type="OrthoDB" id="1921264at2"/>